<name>A0ABT4CZR4_9CLOT</name>
<evidence type="ECO:0000259" key="1">
    <source>
        <dbReference type="Pfam" id="PF09012"/>
    </source>
</evidence>
<dbReference type="RefSeq" id="WP_268040771.1">
    <property type="nucleotide sequence ID" value="NZ_JAPQER010000003.1"/>
</dbReference>
<keyword evidence="3" id="KW-1185">Reference proteome</keyword>
<organism evidence="2 3">
    <name type="scientific">Clostridium aestuarii</name>
    <dbReference type="NCBI Taxonomy" id="338193"/>
    <lineage>
        <taxon>Bacteria</taxon>
        <taxon>Bacillati</taxon>
        <taxon>Bacillota</taxon>
        <taxon>Clostridia</taxon>
        <taxon>Eubacteriales</taxon>
        <taxon>Clostridiaceae</taxon>
        <taxon>Clostridium</taxon>
    </lineage>
</organism>
<proteinExistence type="predicted"/>
<dbReference type="Gene3D" id="1.10.10.10">
    <property type="entry name" value="Winged helix-like DNA-binding domain superfamily/Winged helix DNA-binding domain"/>
    <property type="match status" value="1"/>
</dbReference>
<sequence>MLMNLLYEISKGGAYSDAKVAKKLHTSEQMIIQMKEQLVNMGYIEEYKPCKCSGACSSCGCSCEFKEIVKIWDVTKKGKIAIERFKK</sequence>
<evidence type="ECO:0000313" key="3">
    <source>
        <dbReference type="Proteomes" id="UP001078443"/>
    </source>
</evidence>
<feature type="domain" description="Transcriptional regulator HTH-type FeoC" evidence="1">
    <location>
        <begin position="13"/>
        <end position="61"/>
    </location>
</feature>
<gene>
    <name evidence="2" type="ORF">OW763_08980</name>
</gene>
<dbReference type="Proteomes" id="UP001078443">
    <property type="component" value="Unassembled WGS sequence"/>
</dbReference>
<comment type="caution">
    <text evidence="2">The sequence shown here is derived from an EMBL/GenBank/DDBJ whole genome shotgun (WGS) entry which is preliminary data.</text>
</comment>
<dbReference type="InterPro" id="IPR036390">
    <property type="entry name" value="WH_DNA-bd_sf"/>
</dbReference>
<dbReference type="InterPro" id="IPR015102">
    <property type="entry name" value="Tscrpt_reg_HTH_FeoC"/>
</dbReference>
<dbReference type="SUPFAM" id="SSF46785">
    <property type="entry name" value="Winged helix' DNA-binding domain"/>
    <property type="match status" value="1"/>
</dbReference>
<reference evidence="2" key="1">
    <citation type="submission" date="2022-12" db="EMBL/GenBank/DDBJ databases">
        <authorList>
            <person name="Wang J."/>
        </authorList>
    </citation>
    <scope>NUCLEOTIDE SEQUENCE</scope>
    <source>
        <strain evidence="2">HY-45-18</strain>
    </source>
</reference>
<protein>
    <submittedName>
        <fullName evidence="2">FeoC-like transcriptional regulator</fullName>
    </submittedName>
</protein>
<dbReference type="EMBL" id="JAPQER010000003">
    <property type="protein sequence ID" value="MCY6484471.1"/>
    <property type="molecule type" value="Genomic_DNA"/>
</dbReference>
<evidence type="ECO:0000313" key="2">
    <source>
        <dbReference type="EMBL" id="MCY6484471.1"/>
    </source>
</evidence>
<dbReference type="Pfam" id="PF09012">
    <property type="entry name" value="FeoC"/>
    <property type="match status" value="1"/>
</dbReference>
<accession>A0ABT4CZR4</accession>
<dbReference type="InterPro" id="IPR036388">
    <property type="entry name" value="WH-like_DNA-bd_sf"/>
</dbReference>